<comment type="caution">
    <text evidence="2">The sequence shown here is derived from an EMBL/GenBank/DDBJ whole genome shotgun (WGS) entry which is preliminary data.</text>
</comment>
<sequence length="61" mass="6704">MTGSTAFFLVFSALFALAGLFAAAMAHDYLQFFGFALFAFGVLFGFSCIKRHFDAKEAARH</sequence>
<keyword evidence="1" id="KW-0812">Transmembrane</keyword>
<feature type="transmembrane region" description="Helical" evidence="1">
    <location>
        <begin position="32"/>
        <end position="49"/>
    </location>
</feature>
<dbReference type="Proteomes" id="UP000295023">
    <property type="component" value="Unassembled WGS sequence"/>
</dbReference>
<protein>
    <submittedName>
        <fullName evidence="2">Uncharacterized protein</fullName>
    </submittedName>
</protein>
<keyword evidence="1" id="KW-1133">Transmembrane helix</keyword>
<evidence type="ECO:0000313" key="2">
    <source>
        <dbReference type="EMBL" id="TCZ63009.1"/>
    </source>
</evidence>
<dbReference type="AlphaFoldDB" id="A0A4R4DRM5"/>
<evidence type="ECO:0000256" key="1">
    <source>
        <dbReference type="SAM" id="Phobius"/>
    </source>
</evidence>
<keyword evidence="1" id="KW-0472">Membrane</keyword>
<reference evidence="2 3" key="1">
    <citation type="submission" date="2019-03" db="EMBL/GenBank/DDBJ databases">
        <title>Paracraurococcus aquatilis NE82 genome sequence.</title>
        <authorList>
            <person name="Zhao Y."/>
            <person name="Du Z."/>
        </authorList>
    </citation>
    <scope>NUCLEOTIDE SEQUENCE [LARGE SCALE GENOMIC DNA]</scope>
    <source>
        <strain evidence="2 3">NE82</strain>
    </source>
</reference>
<name>A0A4R4DRM5_9PROT</name>
<gene>
    <name evidence="2" type="ORF">EXY23_11585</name>
</gene>
<proteinExistence type="predicted"/>
<dbReference type="EMBL" id="SKBM01000009">
    <property type="protein sequence ID" value="TCZ63009.1"/>
    <property type="molecule type" value="Genomic_DNA"/>
</dbReference>
<evidence type="ECO:0000313" key="3">
    <source>
        <dbReference type="Proteomes" id="UP000295023"/>
    </source>
</evidence>
<organism evidence="2 3">
    <name type="scientific">Roseicella aquatilis</name>
    <dbReference type="NCBI Taxonomy" id="2527868"/>
    <lineage>
        <taxon>Bacteria</taxon>
        <taxon>Pseudomonadati</taxon>
        <taxon>Pseudomonadota</taxon>
        <taxon>Alphaproteobacteria</taxon>
        <taxon>Acetobacterales</taxon>
        <taxon>Roseomonadaceae</taxon>
        <taxon>Roseicella</taxon>
    </lineage>
</organism>
<accession>A0A4R4DRM5</accession>
<dbReference type="RefSeq" id="WP_132288779.1">
    <property type="nucleotide sequence ID" value="NZ_SKBM01000009.1"/>
</dbReference>
<keyword evidence="3" id="KW-1185">Reference proteome</keyword>